<proteinExistence type="predicted"/>
<dbReference type="PRINTS" id="PR00040">
    <property type="entry name" value="HTHMERR"/>
</dbReference>
<accession>A0ABX0F422</accession>
<comment type="caution">
    <text evidence="6">The sequence shown here is derived from an EMBL/GenBank/DDBJ whole genome shotgun (WGS) entry which is preliminary data.</text>
</comment>
<evidence type="ECO:0000256" key="2">
    <source>
        <dbReference type="ARBA" id="ARBA00023125"/>
    </source>
</evidence>
<dbReference type="InterPro" id="IPR000551">
    <property type="entry name" value="MerR-type_HTH_dom"/>
</dbReference>
<dbReference type="PANTHER" id="PTHR30204">
    <property type="entry name" value="REDOX-CYCLING DRUG-SENSING TRANSCRIPTIONAL ACTIVATOR SOXR"/>
    <property type="match status" value="1"/>
</dbReference>
<dbReference type="PANTHER" id="PTHR30204:SF90">
    <property type="entry name" value="HTH-TYPE TRANSCRIPTIONAL ACTIVATOR MTA"/>
    <property type="match status" value="1"/>
</dbReference>
<dbReference type="InterPro" id="IPR009061">
    <property type="entry name" value="DNA-bd_dom_put_sf"/>
</dbReference>
<evidence type="ECO:0000256" key="3">
    <source>
        <dbReference type="ARBA" id="ARBA00023159"/>
    </source>
</evidence>
<keyword evidence="1" id="KW-0805">Transcription regulation</keyword>
<dbReference type="InterPro" id="IPR012925">
    <property type="entry name" value="TipAS_dom"/>
</dbReference>
<evidence type="ECO:0000313" key="6">
    <source>
        <dbReference type="EMBL" id="NGZ74373.1"/>
    </source>
</evidence>
<dbReference type="Gene3D" id="1.10.1660.10">
    <property type="match status" value="1"/>
</dbReference>
<evidence type="ECO:0000256" key="1">
    <source>
        <dbReference type="ARBA" id="ARBA00023015"/>
    </source>
</evidence>
<dbReference type="EMBL" id="JAAFGS010000001">
    <property type="protein sequence ID" value="NGZ74373.1"/>
    <property type="molecule type" value="Genomic_DNA"/>
</dbReference>
<organism evidence="6 7">
    <name type="scientific">Saccharibacillus alkalitolerans</name>
    <dbReference type="NCBI Taxonomy" id="2705290"/>
    <lineage>
        <taxon>Bacteria</taxon>
        <taxon>Bacillati</taxon>
        <taxon>Bacillota</taxon>
        <taxon>Bacilli</taxon>
        <taxon>Bacillales</taxon>
        <taxon>Paenibacillaceae</taxon>
        <taxon>Saccharibacillus</taxon>
    </lineage>
</organism>
<dbReference type="Pfam" id="PF07739">
    <property type="entry name" value="TipAS"/>
    <property type="match status" value="1"/>
</dbReference>
<dbReference type="InterPro" id="IPR047057">
    <property type="entry name" value="MerR_fam"/>
</dbReference>
<keyword evidence="3" id="KW-0010">Activator</keyword>
<keyword evidence="7" id="KW-1185">Reference proteome</keyword>
<dbReference type="Proteomes" id="UP000800303">
    <property type="component" value="Unassembled WGS sequence"/>
</dbReference>
<dbReference type="Pfam" id="PF13411">
    <property type="entry name" value="MerR_1"/>
    <property type="match status" value="1"/>
</dbReference>
<gene>
    <name evidence="6" type="ORF">GYN08_03515</name>
</gene>
<dbReference type="SUPFAM" id="SSF46955">
    <property type="entry name" value="Putative DNA-binding domain"/>
    <property type="match status" value="1"/>
</dbReference>
<reference evidence="6 7" key="1">
    <citation type="submission" date="2020-01" db="EMBL/GenBank/DDBJ databases">
        <title>Polyphasic characterisation and genomic insights into a novel alkali tolerant bacterium VR-M41.</title>
        <authorList>
            <person name="Vemuluri V.R."/>
        </authorList>
    </citation>
    <scope>NUCLEOTIDE SEQUENCE [LARGE SCALE GENOMIC DNA]</scope>
    <source>
        <strain evidence="6 7">VR-M41</strain>
    </source>
</reference>
<name>A0ABX0F422_9BACL</name>
<dbReference type="Gene3D" id="1.10.490.50">
    <property type="entry name" value="Antibiotic binding domain of TipA-like multidrug resistance regulators"/>
    <property type="match status" value="1"/>
</dbReference>
<evidence type="ECO:0000256" key="4">
    <source>
        <dbReference type="ARBA" id="ARBA00023163"/>
    </source>
</evidence>
<dbReference type="CDD" id="cd01106">
    <property type="entry name" value="HTH_TipAL-Mta"/>
    <property type="match status" value="1"/>
</dbReference>
<dbReference type="PROSITE" id="PS50937">
    <property type="entry name" value="HTH_MERR_2"/>
    <property type="match status" value="1"/>
</dbReference>
<dbReference type="SMART" id="SM00422">
    <property type="entry name" value="HTH_MERR"/>
    <property type="match status" value="1"/>
</dbReference>
<sequence>MKVKEVSNLAGVSVRTLHHYDELGLLRPEAVSESGYRLYSDGDLERLQQILFFRELGFPLREIGRMLDNPAFDRLEALELQRRMLQEKLKHTRRMIANIDRSILHAKGEMEMTNEQRFEGIDFTNDPYEQEARERWGDAAIDESKRRLADRTRTPELHAELQQEWDERMRAMADARHEDPSSPKAQQLMEEWYAFLGNFGTYSYEAFAGLGQMYVQDERFARNLDRYGEGLAAFMSEAMGVYARNKGVRDEDRN</sequence>
<keyword evidence="4" id="KW-0804">Transcription</keyword>
<feature type="domain" description="HTH merR-type" evidence="5">
    <location>
        <begin position="1"/>
        <end position="69"/>
    </location>
</feature>
<evidence type="ECO:0000259" key="5">
    <source>
        <dbReference type="PROSITE" id="PS50937"/>
    </source>
</evidence>
<keyword evidence="2" id="KW-0238">DNA-binding</keyword>
<dbReference type="InterPro" id="IPR036244">
    <property type="entry name" value="TipA-like_antibiotic-bd"/>
</dbReference>
<protein>
    <submittedName>
        <fullName evidence="6">MerR family transcriptional regulator</fullName>
    </submittedName>
</protein>
<dbReference type="SUPFAM" id="SSF89082">
    <property type="entry name" value="Antibiotic binding domain of TipA-like multidrug resistance regulators"/>
    <property type="match status" value="1"/>
</dbReference>
<evidence type="ECO:0000313" key="7">
    <source>
        <dbReference type="Proteomes" id="UP000800303"/>
    </source>
</evidence>